<dbReference type="InterPro" id="IPR052951">
    <property type="entry name" value="Tellurite_res_ion_channel"/>
</dbReference>
<dbReference type="Proteomes" id="UP000218765">
    <property type="component" value="Chromosome"/>
</dbReference>
<evidence type="ECO:0000256" key="2">
    <source>
        <dbReference type="ARBA" id="ARBA00022692"/>
    </source>
</evidence>
<dbReference type="EMBL" id="AP018052">
    <property type="protein sequence ID" value="BAZ93511.1"/>
    <property type="molecule type" value="Genomic_DNA"/>
</dbReference>
<sequence length="327" mass="36359">MSAAGEHNTMTSTRLQNLPVSFFSSVMGLAGLAIALQRAGELWAPLHPFGLLVAVLSALVFIALTGLYAAKLFRHRAEVVTELTHPVKMSFGATFSVSLVLLSVAFLSSQPALSFWLWAVGAGLHLVFTLYVLSAWIHKQNFDINHISPAWFIPVVGNILVPVAGVAHASAELSWFFFSIGLLFWIVLFTIIVYRMIFHNPLPDKLLPTLFILIAPPAVGFISYIKLTGDIDSFARVLYYGALFLTLLLFKELPRFVRLPFYLSWWAYSFPLAAMTVATLIMQAHVPSVFFTFLSWVMVVVLDLVILYLLARTLVAVSRQQICVEGH</sequence>
<feature type="transmembrane region" description="Helical" evidence="5">
    <location>
        <begin position="149"/>
        <end position="169"/>
    </location>
</feature>
<dbReference type="Gene3D" id="1.50.10.150">
    <property type="entry name" value="Voltage-dependent anion channel"/>
    <property type="match status" value="1"/>
</dbReference>
<evidence type="ECO:0000256" key="3">
    <source>
        <dbReference type="ARBA" id="ARBA00022989"/>
    </source>
</evidence>
<keyword evidence="3 5" id="KW-1133">Transmembrane helix</keyword>
<evidence type="ECO:0000256" key="1">
    <source>
        <dbReference type="ARBA" id="ARBA00004141"/>
    </source>
</evidence>
<dbReference type="CDD" id="cd09323">
    <property type="entry name" value="TDT_SLAC1_like"/>
    <property type="match status" value="1"/>
</dbReference>
<dbReference type="Pfam" id="PF03595">
    <property type="entry name" value="SLAC1"/>
    <property type="match status" value="1"/>
</dbReference>
<gene>
    <name evidence="6" type="ORF">FOKN1_1112</name>
</gene>
<dbReference type="InterPro" id="IPR004695">
    <property type="entry name" value="SLAC1/Mae1/Ssu1/TehA"/>
</dbReference>
<feature type="transmembrane region" description="Helical" evidence="5">
    <location>
        <begin position="262"/>
        <end position="282"/>
    </location>
</feature>
<evidence type="ECO:0000313" key="7">
    <source>
        <dbReference type="Proteomes" id="UP000218765"/>
    </source>
</evidence>
<feature type="transmembrane region" description="Helical" evidence="5">
    <location>
        <begin position="91"/>
        <end position="109"/>
    </location>
</feature>
<keyword evidence="2 5" id="KW-0812">Transmembrane</keyword>
<dbReference type="AlphaFoldDB" id="A0A1Z4VPI6"/>
<feature type="transmembrane region" description="Helical" evidence="5">
    <location>
        <begin position="49"/>
        <end position="70"/>
    </location>
</feature>
<accession>A0A1Z4VPI6</accession>
<dbReference type="PANTHER" id="PTHR37955:SF1">
    <property type="entry name" value="DEP DOMAIN-CONTAINING PROTEIN"/>
    <property type="match status" value="1"/>
</dbReference>
<reference evidence="6 7" key="1">
    <citation type="submission" date="2017-05" db="EMBL/GenBank/DDBJ databases">
        <title>Thiocyanate degradation by Thiohalobacter thiocyanaticus FOKN1.</title>
        <authorList>
            <person name="Oshiki M."/>
            <person name="Fukushima T."/>
            <person name="Kawano S."/>
            <person name="Nakagawa J."/>
        </authorList>
    </citation>
    <scope>NUCLEOTIDE SEQUENCE [LARGE SCALE GENOMIC DNA]</scope>
    <source>
        <strain evidence="6 7">FOKN1</strain>
    </source>
</reference>
<dbReference type="GO" id="GO:0046583">
    <property type="term" value="F:monoatomic cation efflux transmembrane transporter activity"/>
    <property type="evidence" value="ECO:0007669"/>
    <property type="project" value="TreeGrafter"/>
</dbReference>
<feature type="transmembrane region" description="Helical" evidence="5">
    <location>
        <begin position="115"/>
        <end position="137"/>
    </location>
</feature>
<name>A0A1Z4VPI6_9GAMM</name>
<evidence type="ECO:0000313" key="6">
    <source>
        <dbReference type="EMBL" id="BAZ93511.1"/>
    </source>
</evidence>
<keyword evidence="4 5" id="KW-0472">Membrane</keyword>
<dbReference type="KEGG" id="ttc:FOKN1_1112"/>
<protein>
    <submittedName>
        <fullName evidence="6">C4-dicarboxylate ABC transporter</fullName>
    </submittedName>
</protein>
<feature type="transmembrane region" description="Helical" evidence="5">
    <location>
        <begin position="288"/>
        <end position="311"/>
    </location>
</feature>
<feature type="transmembrane region" description="Helical" evidence="5">
    <location>
        <begin position="206"/>
        <end position="227"/>
    </location>
</feature>
<comment type="subcellular location">
    <subcellularLocation>
        <location evidence="1">Membrane</location>
        <topology evidence="1">Multi-pass membrane protein</topology>
    </subcellularLocation>
</comment>
<organism evidence="6 7">
    <name type="scientific">Thiohalobacter thiocyanaticus</name>
    <dbReference type="NCBI Taxonomy" id="585455"/>
    <lineage>
        <taxon>Bacteria</taxon>
        <taxon>Pseudomonadati</taxon>
        <taxon>Pseudomonadota</taxon>
        <taxon>Gammaproteobacteria</taxon>
        <taxon>Thiohalobacterales</taxon>
        <taxon>Thiohalobacteraceae</taxon>
        <taxon>Thiohalobacter</taxon>
    </lineage>
</organism>
<feature type="transmembrane region" description="Helical" evidence="5">
    <location>
        <begin position="175"/>
        <end position="194"/>
    </location>
</feature>
<dbReference type="PANTHER" id="PTHR37955">
    <property type="entry name" value="TELLURITE RESISTANCE PROTEIN TEHA"/>
    <property type="match status" value="1"/>
</dbReference>
<proteinExistence type="predicted"/>
<evidence type="ECO:0000256" key="5">
    <source>
        <dbReference type="SAM" id="Phobius"/>
    </source>
</evidence>
<feature type="transmembrane region" description="Helical" evidence="5">
    <location>
        <begin position="233"/>
        <end position="250"/>
    </location>
</feature>
<dbReference type="InterPro" id="IPR038665">
    <property type="entry name" value="Voltage-dep_anion_channel_sf"/>
</dbReference>
<evidence type="ECO:0000256" key="4">
    <source>
        <dbReference type="ARBA" id="ARBA00023136"/>
    </source>
</evidence>
<dbReference type="GO" id="GO:0005886">
    <property type="term" value="C:plasma membrane"/>
    <property type="evidence" value="ECO:0007669"/>
    <property type="project" value="TreeGrafter"/>
</dbReference>
<keyword evidence="7" id="KW-1185">Reference proteome</keyword>
<feature type="transmembrane region" description="Helical" evidence="5">
    <location>
        <begin position="20"/>
        <end position="37"/>
    </location>
</feature>